<dbReference type="Proteomes" id="UP000061665">
    <property type="component" value="Unassembled WGS sequence"/>
</dbReference>
<dbReference type="EMBL" id="LPBJ01000092">
    <property type="protein sequence ID" value="KVP90473.1"/>
    <property type="molecule type" value="Genomic_DNA"/>
</dbReference>
<feature type="domain" description="DUF5594" evidence="1">
    <location>
        <begin position="1"/>
        <end position="125"/>
    </location>
</feature>
<evidence type="ECO:0000313" key="8">
    <source>
        <dbReference type="Proteomes" id="UP000061665"/>
    </source>
</evidence>
<evidence type="ECO:0000259" key="1">
    <source>
        <dbReference type="Pfam" id="PF18057"/>
    </source>
</evidence>
<organism evidence="2 9">
    <name type="scientific">Burkholderia ubonensis</name>
    <dbReference type="NCBI Taxonomy" id="101571"/>
    <lineage>
        <taxon>Bacteria</taxon>
        <taxon>Pseudomonadati</taxon>
        <taxon>Pseudomonadota</taxon>
        <taxon>Betaproteobacteria</taxon>
        <taxon>Burkholderiales</taxon>
        <taxon>Burkholderiaceae</taxon>
        <taxon>Burkholderia</taxon>
        <taxon>Burkholderia cepacia complex</taxon>
    </lineage>
</organism>
<keyword evidence="6" id="KW-1185">Reference proteome</keyword>
<dbReference type="Proteomes" id="UP000056453">
    <property type="component" value="Unassembled WGS sequence"/>
</dbReference>
<dbReference type="Proteomes" id="UP000057910">
    <property type="component" value="Unassembled WGS sequence"/>
</dbReference>
<dbReference type="Pfam" id="PF18057">
    <property type="entry name" value="DUF5594"/>
    <property type="match status" value="1"/>
</dbReference>
<dbReference type="OrthoDB" id="8964768at2"/>
<reference evidence="6 7" key="1">
    <citation type="submission" date="2015-11" db="EMBL/GenBank/DDBJ databases">
        <title>Expanding the genomic diversity of Burkholderia species for the development of highly accurate diagnostics.</title>
        <authorList>
            <person name="Sahl J."/>
            <person name="Keim P."/>
            <person name="Wagner D."/>
        </authorList>
    </citation>
    <scope>NUCLEOTIDE SEQUENCE [LARGE SCALE GENOMIC DNA]</scope>
    <source>
        <strain evidence="4 7">MSMB1585WGS</strain>
        <strain evidence="5 6">MSMB1808WGS</strain>
        <strain evidence="2 9">MSMB2036</strain>
        <strain evidence="3 8">MSMB2058</strain>
    </source>
</reference>
<dbReference type="Proteomes" id="UP000064029">
    <property type="component" value="Unassembled WGS sequence"/>
</dbReference>
<proteinExistence type="predicted"/>
<dbReference type="EMBL" id="LOXM01000141">
    <property type="protein sequence ID" value="KVG65582.1"/>
    <property type="molecule type" value="Genomic_DNA"/>
</dbReference>
<dbReference type="RefSeq" id="WP_059537127.1">
    <property type="nucleotide sequence ID" value="NZ_CP013414.1"/>
</dbReference>
<accession>A0A102X439</accession>
<gene>
    <name evidence="2" type="ORF">WJ33_27135</name>
    <name evidence="3" type="ORF">WJ53_04890</name>
    <name evidence="4" type="ORF">WJ68_04130</name>
    <name evidence="5" type="ORF">WJ96_18630</name>
</gene>
<evidence type="ECO:0000313" key="7">
    <source>
        <dbReference type="Proteomes" id="UP000057910"/>
    </source>
</evidence>
<evidence type="ECO:0000313" key="6">
    <source>
        <dbReference type="Proteomes" id="UP000056453"/>
    </source>
</evidence>
<evidence type="ECO:0000313" key="2">
    <source>
        <dbReference type="EMBL" id="KVG65582.1"/>
    </source>
</evidence>
<evidence type="ECO:0000313" key="3">
    <source>
        <dbReference type="EMBL" id="KVM31534.1"/>
    </source>
</evidence>
<dbReference type="EMBL" id="LPAD01000029">
    <property type="protein sequence ID" value="KVN89265.1"/>
    <property type="molecule type" value="Genomic_DNA"/>
</dbReference>
<name>A0A102X439_9BURK</name>
<dbReference type="InterPro" id="IPR040953">
    <property type="entry name" value="DUF5594"/>
</dbReference>
<protein>
    <recommendedName>
        <fullName evidence="1">DUF5594 domain-containing protein</fullName>
    </recommendedName>
</protein>
<dbReference type="AlphaFoldDB" id="A0A102X439"/>
<comment type="caution">
    <text evidence="2">The sequence shown here is derived from an EMBL/GenBank/DDBJ whole genome shotgun (WGS) entry which is preliminary data.</text>
</comment>
<evidence type="ECO:0000313" key="5">
    <source>
        <dbReference type="EMBL" id="KVP90473.1"/>
    </source>
</evidence>
<dbReference type="EMBL" id="LOZE01000064">
    <property type="protein sequence ID" value="KVM31534.1"/>
    <property type="molecule type" value="Genomic_DNA"/>
</dbReference>
<sequence>MQPETARRFDTEFAPRIAHAIAAFFADHVQTEVVPYGGHGHPSQVRVRSAPHEHVSGFAHPLNLELTWDTDEIERLMAPEGEARFEHYLAALPRKLSAWQSARDVDLASRTQADPVVRLGGLDFEG</sequence>
<evidence type="ECO:0000313" key="4">
    <source>
        <dbReference type="EMBL" id="KVN89265.1"/>
    </source>
</evidence>
<evidence type="ECO:0000313" key="9">
    <source>
        <dbReference type="Proteomes" id="UP000064029"/>
    </source>
</evidence>